<name>A0AAV6W338_9LAMI</name>
<feature type="region of interest" description="Disordered" evidence="5">
    <location>
        <begin position="1"/>
        <end position="66"/>
    </location>
</feature>
<dbReference type="AlphaFoldDB" id="A0AAV6W338"/>
<sequence length="397" mass="44915">MCINVDEYVSGNRDKADEFHESDYEMNDENNGVEKNPQRVDATKGEEVPGCNDSSSDDYSEEDMVYSGDDFDSGVESNEEEIEKFPTSDPFDKYKPTFEIGIIYAKCLGKGCDWRINVLRVKGENTFQVREYQPKQKCARTYHVKNANSRWISGKYKGLFRTDPKRSMKGFRKYVVKEITCKVSRYQAYRAKQKALRNIEGKAEDQYKLLWDYAQKLRISNPGSTVILVMEDEVDEDGVDNSILEAREKPVITMLEWIRGSRYIVNLHTSSCSCRRWDLSGIPCKHGMSALGAEKTKLIARKRTISEVSEAVPPQPQVQPTSSDTAPISTPIVMMPTLGHNFLPQSTQHRHSPLSGVSVLLKGEKKFSTMTNLSQVVAAVGKQKGSKDAMTDKKKKT</sequence>
<dbReference type="PANTHER" id="PTHR31973">
    <property type="entry name" value="POLYPROTEIN, PUTATIVE-RELATED"/>
    <property type="match status" value="1"/>
</dbReference>
<dbReference type="Proteomes" id="UP000826271">
    <property type="component" value="Unassembled WGS sequence"/>
</dbReference>
<accession>A0AAV6W338</accession>
<evidence type="ECO:0000256" key="3">
    <source>
        <dbReference type="ARBA" id="ARBA00022833"/>
    </source>
</evidence>
<dbReference type="GO" id="GO:0008270">
    <property type="term" value="F:zinc ion binding"/>
    <property type="evidence" value="ECO:0007669"/>
    <property type="project" value="UniProtKB-KW"/>
</dbReference>
<feature type="domain" description="SWIM-type" evidence="6">
    <location>
        <begin position="263"/>
        <end position="295"/>
    </location>
</feature>
<evidence type="ECO:0000313" key="7">
    <source>
        <dbReference type="EMBL" id="KAG8362705.1"/>
    </source>
</evidence>
<dbReference type="InterPro" id="IPR006564">
    <property type="entry name" value="Znf_PMZ"/>
</dbReference>
<evidence type="ECO:0000313" key="8">
    <source>
        <dbReference type="Proteomes" id="UP000826271"/>
    </source>
</evidence>
<dbReference type="PROSITE" id="PS50966">
    <property type="entry name" value="ZF_SWIM"/>
    <property type="match status" value="1"/>
</dbReference>
<gene>
    <name evidence="7" type="ORF">BUALT_BualtUnG0048800</name>
</gene>
<dbReference type="InterPro" id="IPR007527">
    <property type="entry name" value="Znf_SWIM"/>
</dbReference>
<comment type="caution">
    <text evidence="7">The sequence shown here is derived from an EMBL/GenBank/DDBJ whole genome shotgun (WGS) entry which is preliminary data.</text>
</comment>
<dbReference type="Pfam" id="PF04434">
    <property type="entry name" value="SWIM"/>
    <property type="match status" value="1"/>
</dbReference>
<dbReference type="PANTHER" id="PTHR31973:SF191">
    <property type="entry name" value="OS05G0489400 PROTEIN"/>
    <property type="match status" value="1"/>
</dbReference>
<feature type="region of interest" description="Disordered" evidence="5">
    <location>
        <begin position="308"/>
        <end position="327"/>
    </location>
</feature>
<keyword evidence="3" id="KW-0862">Zinc</keyword>
<feature type="compositionally biased region" description="Basic and acidic residues" evidence="5">
    <location>
        <begin position="12"/>
        <end position="23"/>
    </location>
</feature>
<evidence type="ECO:0000256" key="2">
    <source>
        <dbReference type="ARBA" id="ARBA00022771"/>
    </source>
</evidence>
<keyword evidence="2 4" id="KW-0863">Zinc-finger</keyword>
<organism evidence="7 8">
    <name type="scientific">Buddleja alternifolia</name>
    <dbReference type="NCBI Taxonomy" id="168488"/>
    <lineage>
        <taxon>Eukaryota</taxon>
        <taxon>Viridiplantae</taxon>
        <taxon>Streptophyta</taxon>
        <taxon>Embryophyta</taxon>
        <taxon>Tracheophyta</taxon>
        <taxon>Spermatophyta</taxon>
        <taxon>Magnoliopsida</taxon>
        <taxon>eudicotyledons</taxon>
        <taxon>Gunneridae</taxon>
        <taxon>Pentapetalae</taxon>
        <taxon>asterids</taxon>
        <taxon>lamiids</taxon>
        <taxon>Lamiales</taxon>
        <taxon>Scrophulariaceae</taxon>
        <taxon>Buddlejeae</taxon>
        <taxon>Buddleja</taxon>
    </lineage>
</organism>
<evidence type="ECO:0000256" key="5">
    <source>
        <dbReference type="SAM" id="MobiDB-lite"/>
    </source>
</evidence>
<dbReference type="SMART" id="SM00575">
    <property type="entry name" value="ZnF_PMZ"/>
    <property type="match status" value="1"/>
</dbReference>
<dbReference type="EMBL" id="WHWC01000327">
    <property type="protein sequence ID" value="KAG8362705.1"/>
    <property type="molecule type" value="Genomic_DNA"/>
</dbReference>
<feature type="compositionally biased region" description="Acidic residues" evidence="5">
    <location>
        <begin position="55"/>
        <end position="66"/>
    </location>
</feature>
<reference evidence="7" key="1">
    <citation type="submission" date="2019-10" db="EMBL/GenBank/DDBJ databases">
        <authorList>
            <person name="Zhang R."/>
            <person name="Pan Y."/>
            <person name="Wang J."/>
            <person name="Ma R."/>
            <person name="Yu S."/>
        </authorList>
    </citation>
    <scope>NUCLEOTIDE SEQUENCE</scope>
    <source>
        <strain evidence="7">LA-IB0</strain>
        <tissue evidence="7">Leaf</tissue>
    </source>
</reference>
<evidence type="ECO:0000256" key="4">
    <source>
        <dbReference type="PROSITE-ProRule" id="PRU00325"/>
    </source>
</evidence>
<protein>
    <recommendedName>
        <fullName evidence="6">SWIM-type domain-containing protein</fullName>
    </recommendedName>
</protein>
<keyword evidence="1" id="KW-0479">Metal-binding</keyword>
<evidence type="ECO:0000256" key="1">
    <source>
        <dbReference type="ARBA" id="ARBA00022723"/>
    </source>
</evidence>
<proteinExistence type="predicted"/>
<feature type="compositionally biased region" description="Basic and acidic residues" evidence="5">
    <location>
        <begin position="36"/>
        <end position="47"/>
    </location>
</feature>
<evidence type="ECO:0000259" key="6">
    <source>
        <dbReference type="PROSITE" id="PS50966"/>
    </source>
</evidence>
<keyword evidence="8" id="KW-1185">Reference proteome</keyword>